<evidence type="ECO:0000256" key="1">
    <source>
        <dbReference type="SAM" id="MobiDB-lite"/>
    </source>
</evidence>
<name>U4KZ55_PYROM</name>
<dbReference type="OrthoDB" id="5429748at2759"/>
<feature type="region of interest" description="Disordered" evidence="1">
    <location>
        <begin position="229"/>
        <end position="275"/>
    </location>
</feature>
<reference evidence="4 5" key="1">
    <citation type="journal article" date="2013" name="PLoS Genet.">
        <title>The genome and development-dependent transcriptomes of Pyronema confluens: a window into fungal evolution.</title>
        <authorList>
            <person name="Traeger S."/>
            <person name="Altegoer F."/>
            <person name="Freitag M."/>
            <person name="Gabaldon T."/>
            <person name="Kempken F."/>
            <person name="Kumar A."/>
            <person name="Marcet-Houben M."/>
            <person name="Poggeler S."/>
            <person name="Stajich J.E."/>
            <person name="Nowrousian M."/>
        </authorList>
    </citation>
    <scope>NUCLEOTIDE SEQUENCE [LARGE SCALE GENOMIC DNA]</scope>
    <source>
        <strain evidence="5">CBS 100304</strain>
        <tissue evidence="4">Vegetative mycelium</tissue>
    </source>
</reference>
<protein>
    <recommendedName>
        <fullName evidence="6">Extracellular membrane protein CFEM domain-containing protein</fullName>
    </recommendedName>
</protein>
<evidence type="ECO:0000256" key="2">
    <source>
        <dbReference type="SAM" id="Phobius"/>
    </source>
</evidence>
<feature type="transmembrane region" description="Helical" evidence="2">
    <location>
        <begin position="204"/>
        <end position="225"/>
    </location>
</feature>
<dbReference type="Proteomes" id="UP000018144">
    <property type="component" value="Unassembled WGS sequence"/>
</dbReference>
<feature type="signal peptide" evidence="3">
    <location>
        <begin position="1"/>
        <end position="18"/>
    </location>
</feature>
<keyword evidence="3" id="KW-0732">Signal</keyword>
<evidence type="ECO:0000256" key="3">
    <source>
        <dbReference type="SAM" id="SignalP"/>
    </source>
</evidence>
<feature type="chain" id="PRO_5004651527" description="Extracellular membrane protein CFEM domain-containing protein" evidence="3">
    <location>
        <begin position="19"/>
        <end position="275"/>
    </location>
</feature>
<accession>U4KZ55</accession>
<dbReference type="EMBL" id="HF935220">
    <property type="protein sequence ID" value="CCX04924.1"/>
    <property type="molecule type" value="Genomic_DNA"/>
</dbReference>
<evidence type="ECO:0008006" key="6">
    <source>
        <dbReference type="Google" id="ProtNLM"/>
    </source>
</evidence>
<keyword evidence="2" id="KW-0472">Membrane</keyword>
<keyword evidence="2" id="KW-1133">Transmembrane helix</keyword>
<dbReference type="AlphaFoldDB" id="U4KZ55"/>
<keyword evidence="5" id="KW-1185">Reference proteome</keyword>
<evidence type="ECO:0000313" key="5">
    <source>
        <dbReference type="Proteomes" id="UP000018144"/>
    </source>
</evidence>
<keyword evidence="2" id="KW-0812">Transmembrane</keyword>
<feature type="region of interest" description="Disordered" evidence="1">
    <location>
        <begin position="90"/>
        <end position="109"/>
    </location>
</feature>
<proteinExistence type="predicted"/>
<evidence type="ECO:0000313" key="4">
    <source>
        <dbReference type="EMBL" id="CCX04924.1"/>
    </source>
</evidence>
<organism evidence="4 5">
    <name type="scientific">Pyronema omphalodes (strain CBS 100304)</name>
    <name type="common">Pyronema confluens</name>
    <dbReference type="NCBI Taxonomy" id="1076935"/>
    <lineage>
        <taxon>Eukaryota</taxon>
        <taxon>Fungi</taxon>
        <taxon>Dikarya</taxon>
        <taxon>Ascomycota</taxon>
        <taxon>Pezizomycotina</taxon>
        <taxon>Pezizomycetes</taxon>
        <taxon>Pezizales</taxon>
        <taxon>Pyronemataceae</taxon>
        <taxon>Pyronema</taxon>
    </lineage>
</organism>
<gene>
    <name evidence="4" type="ORF">PCON_04043</name>
</gene>
<sequence length="275" mass="29568">MRPLFLLTFLALLTPIKSDCIACRYGASSVVCPQPAGTDGKFAMTDFACLCSKQSDFERVLASCYRNNDLPSDCSRDDQDEFNRIRSECKARAPTDQSPSKTTQRMTETETQTVVFSSLTGQKTELVSVTDGATKTYTVTNYGTAAYYYTSIGGSDTAPRITRTVIDAAGVPSTVVDTLVGGPTSGVGNKPTDTTEDPVKIAEIIGGCIGGSIGVVIVGVLVVKVQKKKKKQEKKRREEGVKAAIPNAMEYPSESPVYSAPAELPSTQKRYELEA</sequence>